<evidence type="ECO:0000259" key="1">
    <source>
        <dbReference type="Pfam" id="PF01345"/>
    </source>
</evidence>
<dbReference type="InterPro" id="IPR013783">
    <property type="entry name" value="Ig-like_fold"/>
</dbReference>
<accession>A0A3B0W4A1</accession>
<dbReference type="AlphaFoldDB" id="A0A3B0W4A1"/>
<dbReference type="Gene3D" id="2.60.40.10">
    <property type="entry name" value="Immunoglobulins"/>
    <property type="match status" value="1"/>
</dbReference>
<proteinExistence type="predicted"/>
<dbReference type="SUPFAM" id="SSF49299">
    <property type="entry name" value="PKD domain"/>
    <property type="match status" value="1"/>
</dbReference>
<dbReference type="InterPro" id="IPR001434">
    <property type="entry name" value="OmcB-like_DUF11"/>
</dbReference>
<dbReference type="EMBL" id="UOFA01000201">
    <property type="protein sequence ID" value="VAW45547.1"/>
    <property type="molecule type" value="Genomic_DNA"/>
</dbReference>
<protein>
    <recommendedName>
        <fullName evidence="1">DUF11 domain-containing protein</fullName>
    </recommendedName>
</protein>
<organism evidence="2">
    <name type="scientific">hydrothermal vent metagenome</name>
    <dbReference type="NCBI Taxonomy" id="652676"/>
    <lineage>
        <taxon>unclassified sequences</taxon>
        <taxon>metagenomes</taxon>
        <taxon>ecological metagenomes</taxon>
    </lineage>
</organism>
<feature type="domain" description="DUF11" evidence="1">
    <location>
        <begin position="169"/>
        <end position="280"/>
    </location>
</feature>
<gene>
    <name evidence="2" type="ORF">MNBD_GAMMA02-1681</name>
</gene>
<reference evidence="2" key="1">
    <citation type="submission" date="2018-06" db="EMBL/GenBank/DDBJ databases">
        <authorList>
            <person name="Zhirakovskaya E."/>
        </authorList>
    </citation>
    <scope>NUCLEOTIDE SEQUENCE</scope>
</reference>
<sequence length="300" mass="31933">MFRVNDGMFDSNEATVTIEVLAVNDQPAVSFTDQNSKVLPKQLWSLLEGKIIGDNVQAGLGYPLPLMVEFTDPDLNQNHSVQILWGDGAVENGSTNPPTVDPDNPPEGPLMTNTFNGVGQIFGDHTYLSVGNQTVSLTVTDDLGAASNSAQVQIDVIPMIDITLQDNEVDPNNFPEPGEITVVTIEVSNQAPIEPIVGLDATNVVFTGELPEDVAFINTLSTQGSCTQSGQISSCQLGTIAAGETVTISAIMQPVELFDPAKYGYTIDASSTEPDASINNLTVVEIPIKFKDGIFANGFE</sequence>
<evidence type="ECO:0000313" key="2">
    <source>
        <dbReference type="EMBL" id="VAW45547.1"/>
    </source>
</evidence>
<dbReference type="Pfam" id="PF01345">
    <property type="entry name" value="DUF11"/>
    <property type="match status" value="1"/>
</dbReference>
<dbReference type="InterPro" id="IPR035986">
    <property type="entry name" value="PKD_dom_sf"/>
</dbReference>
<name>A0A3B0W4A1_9ZZZZ</name>